<evidence type="ECO:0000313" key="1">
    <source>
        <dbReference type="EMBL" id="EKB32192.1"/>
    </source>
</evidence>
<evidence type="ECO:0000313" key="2">
    <source>
        <dbReference type="Proteomes" id="UP000005835"/>
    </source>
</evidence>
<dbReference type="OrthoDB" id="1550902at2"/>
<proteinExistence type="predicted"/>
<dbReference type="EMBL" id="ADMG01000007">
    <property type="protein sequence ID" value="EKB32192.1"/>
    <property type="molecule type" value="Genomic_DNA"/>
</dbReference>
<comment type="caution">
    <text evidence="1">The sequence shown here is derived from an EMBL/GenBank/DDBJ whole genome shotgun (WGS) entry which is preliminary data.</text>
</comment>
<evidence type="ECO:0008006" key="3">
    <source>
        <dbReference type="Google" id="ProtNLM"/>
    </source>
</evidence>
<sequence length="133" mass="14529">MGLGFSAVGLFGKLPFLCSSAVTFTFKDLSVSRSTRWATHEIIGKKPVLEYIGPGLTEVSFNIQLNSMLGTPPLAALIQLKKMLEKKQAERLLIGPDYLGKFVIESIGEERKYHNNLGICVSAEVSITLKEAA</sequence>
<dbReference type="Pfam" id="PF06995">
    <property type="entry name" value="Phage_P2_GpU"/>
    <property type="match status" value="1"/>
</dbReference>
<dbReference type="AlphaFoldDB" id="K1JX06"/>
<name>K1JX06_9BURK</name>
<dbReference type="Proteomes" id="UP000005835">
    <property type="component" value="Unassembled WGS sequence"/>
</dbReference>
<dbReference type="InterPro" id="IPR009734">
    <property type="entry name" value="Myoviridae_GpU"/>
</dbReference>
<dbReference type="HOGENOM" id="CLU_126007_0_0_4"/>
<dbReference type="eggNOG" id="COG3499">
    <property type="taxonomic scope" value="Bacteria"/>
</dbReference>
<reference evidence="1 2" key="1">
    <citation type="submission" date="2012-05" db="EMBL/GenBank/DDBJ databases">
        <title>The Genome Sequence of Sutterella wadsworthensis 2_1_59BFAA.</title>
        <authorList>
            <consortium name="The Broad Institute Genome Sequencing Platform"/>
            <person name="Earl A."/>
            <person name="Ward D."/>
            <person name="Feldgarden M."/>
            <person name="Gevers D."/>
            <person name="Daigneault M."/>
            <person name="Strauss J."/>
            <person name="Allen-Vercoe E."/>
            <person name="Walker B."/>
            <person name="Young S.K."/>
            <person name="Zeng Q."/>
            <person name="Gargeya S."/>
            <person name="Fitzgerald M."/>
            <person name="Haas B."/>
            <person name="Abouelleil A."/>
            <person name="Alvarado L."/>
            <person name="Arachchi H.M."/>
            <person name="Berlin A.M."/>
            <person name="Chapman S.B."/>
            <person name="Goldberg J."/>
            <person name="Griggs A."/>
            <person name="Gujja S."/>
            <person name="Hansen M."/>
            <person name="Howarth C."/>
            <person name="Imamovic A."/>
            <person name="Larimer J."/>
            <person name="McCowen C."/>
            <person name="Montmayeur A."/>
            <person name="Murphy C."/>
            <person name="Neiman D."/>
            <person name="Pearson M."/>
            <person name="Priest M."/>
            <person name="Roberts A."/>
            <person name="Saif S."/>
            <person name="Shea T."/>
            <person name="Sisk P."/>
            <person name="Sykes S."/>
            <person name="Wortman J."/>
            <person name="Nusbaum C."/>
            <person name="Birren B."/>
        </authorList>
    </citation>
    <scope>NUCLEOTIDE SEQUENCE [LARGE SCALE GENOMIC DNA]</scope>
    <source>
        <strain evidence="1 2">2_1_59BFAA</strain>
    </source>
</reference>
<dbReference type="RefSeq" id="WP_005433269.1">
    <property type="nucleotide sequence ID" value="NZ_JH815513.1"/>
</dbReference>
<dbReference type="STRING" id="742823.HMPREF9465_00207"/>
<accession>K1JX06</accession>
<keyword evidence="2" id="KW-1185">Reference proteome</keyword>
<gene>
    <name evidence="1" type="ORF">HMPREF9465_00207</name>
</gene>
<organism evidence="1 2">
    <name type="scientific">Sutterella wadsworthensis 2_1_59BFAA</name>
    <dbReference type="NCBI Taxonomy" id="742823"/>
    <lineage>
        <taxon>Bacteria</taxon>
        <taxon>Pseudomonadati</taxon>
        <taxon>Pseudomonadota</taxon>
        <taxon>Betaproteobacteria</taxon>
        <taxon>Burkholderiales</taxon>
        <taxon>Sutterellaceae</taxon>
        <taxon>Sutterella</taxon>
    </lineage>
</organism>
<dbReference type="PATRIC" id="fig|742823.3.peg.200"/>
<protein>
    <recommendedName>
        <fullName evidence="3">Phage P2 GpU</fullName>
    </recommendedName>
</protein>